<organism evidence="1 2">
    <name type="scientific">Psychromonas ingrahamii (strain DSM 17664 / CCUG 51855 / 37)</name>
    <dbReference type="NCBI Taxonomy" id="357804"/>
    <lineage>
        <taxon>Bacteria</taxon>
        <taxon>Pseudomonadati</taxon>
        <taxon>Pseudomonadota</taxon>
        <taxon>Gammaproteobacteria</taxon>
        <taxon>Alteromonadales</taxon>
        <taxon>Psychromonadaceae</taxon>
        <taxon>Psychromonas</taxon>
    </lineage>
</organism>
<dbReference type="InterPro" id="IPR008972">
    <property type="entry name" value="Cupredoxin"/>
</dbReference>
<dbReference type="STRING" id="357804.Ping_2981"/>
<dbReference type="SUPFAM" id="SSF49503">
    <property type="entry name" value="Cupredoxins"/>
    <property type="match status" value="1"/>
</dbReference>
<dbReference type="OrthoDB" id="9816061at2"/>
<protein>
    <recommendedName>
        <fullName evidence="3">Biphenyl 2,3-dioxygenase</fullName>
    </recommendedName>
</protein>
<evidence type="ECO:0008006" key="3">
    <source>
        <dbReference type="Google" id="ProtNLM"/>
    </source>
</evidence>
<name>A1SYW8_PSYIN</name>
<sequence length="150" mass="16537">MKTILIVFSLALGLIYPPLSLAEGDLSRANVITLKLEMGSNTKGMYFLPNEFNLVTGQAYKIVLANTDAIKHEFESVEFVEKIFTRKVELVTQKGDFLAEVKGHISEIEVGPHASIEWYFVPVQTGANIEMVCALPGHKEAGMLGLININ</sequence>
<dbReference type="HOGENOM" id="CLU_112453_1_0_6"/>
<dbReference type="RefSeq" id="WP_011771237.1">
    <property type="nucleotide sequence ID" value="NC_008709.1"/>
</dbReference>
<dbReference type="Gene3D" id="2.60.40.420">
    <property type="entry name" value="Cupredoxins - blue copper proteins"/>
    <property type="match status" value="1"/>
</dbReference>
<dbReference type="EMBL" id="CP000510">
    <property type="protein sequence ID" value="ABM04683.1"/>
    <property type="molecule type" value="Genomic_DNA"/>
</dbReference>
<reference evidence="1 2" key="1">
    <citation type="submission" date="2007-01" db="EMBL/GenBank/DDBJ databases">
        <title>Complete sequence of Psychromonas ingrahamii 37.</title>
        <authorList>
            <consortium name="US DOE Joint Genome Institute"/>
            <person name="Copeland A."/>
            <person name="Lucas S."/>
            <person name="Lapidus A."/>
            <person name="Barry K."/>
            <person name="Detter J.C."/>
            <person name="Glavina del Rio T."/>
            <person name="Hammon N."/>
            <person name="Israni S."/>
            <person name="Dalin E."/>
            <person name="Tice H."/>
            <person name="Pitluck S."/>
            <person name="Thompson L.S."/>
            <person name="Brettin T."/>
            <person name="Bruce D."/>
            <person name="Han C."/>
            <person name="Tapia R."/>
            <person name="Schmutz J."/>
            <person name="Larimer F."/>
            <person name="Land M."/>
            <person name="Hauser L."/>
            <person name="Kyrpides N."/>
            <person name="Ivanova N."/>
            <person name="Staley J."/>
            <person name="Richardson P."/>
        </authorList>
    </citation>
    <scope>NUCLEOTIDE SEQUENCE [LARGE SCALE GENOMIC DNA]</scope>
    <source>
        <strain evidence="1 2">37</strain>
    </source>
</reference>
<keyword evidence="2" id="KW-1185">Reference proteome</keyword>
<dbReference type="KEGG" id="pin:Ping_2981"/>
<proteinExistence type="predicted"/>
<gene>
    <name evidence="1" type="ordered locus">Ping_2981</name>
</gene>
<dbReference type="eggNOG" id="COG4454">
    <property type="taxonomic scope" value="Bacteria"/>
</dbReference>
<evidence type="ECO:0000313" key="1">
    <source>
        <dbReference type="EMBL" id="ABM04683.1"/>
    </source>
</evidence>
<accession>A1SYW8</accession>
<dbReference type="Proteomes" id="UP000000639">
    <property type="component" value="Chromosome"/>
</dbReference>
<dbReference type="AlphaFoldDB" id="A1SYW8"/>
<evidence type="ECO:0000313" key="2">
    <source>
        <dbReference type="Proteomes" id="UP000000639"/>
    </source>
</evidence>